<comment type="caution">
    <text evidence="2">The sequence shown here is derived from an EMBL/GenBank/DDBJ whole genome shotgun (WGS) entry which is preliminary data.</text>
</comment>
<keyword evidence="3" id="KW-1185">Reference proteome</keyword>
<dbReference type="EMBL" id="JAGPYM010000033">
    <property type="protein sequence ID" value="KAH6876698.1"/>
    <property type="molecule type" value="Genomic_DNA"/>
</dbReference>
<proteinExistence type="predicted"/>
<sequence>MHAKGKILLGEQDTPPVPPVPAALMVGGNSDPPVFQPPSRQPAAASSRHNQLGVTSAEEAAAWEAPPADEHKSDADQAVADREFRRATTDVKTELGNLTRRRSQLSDLQQRLAKDLAKVDEELASVIDSHEEKADKLNRLE</sequence>
<feature type="region of interest" description="Disordered" evidence="1">
    <location>
        <begin position="1"/>
        <end position="80"/>
    </location>
</feature>
<protein>
    <submittedName>
        <fullName evidence="2">Uncharacterized protein</fullName>
    </submittedName>
</protein>
<dbReference type="OrthoDB" id="5108945at2759"/>
<name>A0A9P8VUC0_9HYPO</name>
<accession>A0A9P8VUC0</accession>
<dbReference type="AlphaFoldDB" id="A0A9P8VUC0"/>
<dbReference type="Proteomes" id="UP000777438">
    <property type="component" value="Unassembled WGS sequence"/>
</dbReference>
<evidence type="ECO:0000313" key="2">
    <source>
        <dbReference type="EMBL" id="KAH6876698.1"/>
    </source>
</evidence>
<evidence type="ECO:0000256" key="1">
    <source>
        <dbReference type="SAM" id="MobiDB-lite"/>
    </source>
</evidence>
<gene>
    <name evidence="2" type="ORF">B0T10DRAFT_552369</name>
</gene>
<organism evidence="2 3">
    <name type="scientific">Thelonectria olida</name>
    <dbReference type="NCBI Taxonomy" id="1576542"/>
    <lineage>
        <taxon>Eukaryota</taxon>
        <taxon>Fungi</taxon>
        <taxon>Dikarya</taxon>
        <taxon>Ascomycota</taxon>
        <taxon>Pezizomycotina</taxon>
        <taxon>Sordariomycetes</taxon>
        <taxon>Hypocreomycetidae</taxon>
        <taxon>Hypocreales</taxon>
        <taxon>Nectriaceae</taxon>
        <taxon>Thelonectria</taxon>
    </lineage>
</organism>
<evidence type="ECO:0000313" key="3">
    <source>
        <dbReference type="Proteomes" id="UP000777438"/>
    </source>
</evidence>
<feature type="compositionally biased region" description="Low complexity" evidence="1">
    <location>
        <begin position="57"/>
        <end position="66"/>
    </location>
</feature>
<feature type="compositionally biased region" description="Basic and acidic residues" evidence="1">
    <location>
        <begin position="68"/>
        <end position="80"/>
    </location>
</feature>
<reference evidence="2 3" key="1">
    <citation type="journal article" date="2021" name="Nat. Commun.">
        <title>Genetic determinants of endophytism in the Arabidopsis root mycobiome.</title>
        <authorList>
            <person name="Mesny F."/>
            <person name="Miyauchi S."/>
            <person name="Thiergart T."/>
            <person name="Pickel B."/>
            <person name="Atanasova L."/>
            <person name="Karlsson M."/>
            <person name="Huettel B."/>
            <person name="Barry K.W."/>
            <person name="Haridas S."/>
            <person name="Chen C."/>
            <person name="Bauer D."/>
            <person name="Andreopoulos W."/>
            <person name="Pangilinan J."/>
            <person name="LaButti K."/>
            <person name="Riley R."/>
            <person name="Lipzen A."/>
            <person name="Clum A."/>
            <person name="Drula E."/>
            <person name="Henrissat B."/>
            <person name="Kohler A."/>
            <person name="Grigoriev I.V."/>
            <person name="Martin F.M."/>
            <person name="Hacquard S."/>
        </authorList>
    </citation>
    <scope>NUCLEOTIDE SEQUENCE [LARGE SCALE GENOMIC DNA]</scope>
    <source>
        <strain evidence="2 3">MPI-CAGE-CH-0241</strain>
    </source>
</reference>